<evidence type="ECO:0000256" key="17">
    <source>
        <dbReference type="SAM" id="MobiDB-lite"/>
    </source>
</evidence>
<evidence type="ECO:0000256" key="2">
    <source>
        <dbReference type="ARBA" id="ARBA00004613"/>
    </source>
</evidence>
<dbReference type="GlyCosmos" id="A0A671LY55">
    <property type="glycosylation" value="1 site, No reported glycans"/>
</dbReference>
<dbReference type="InterPro" id="IPR051298">
    <property type="entry name" value="Heme_transport/Cell_adhesion"/>
</dbReference>
<evidence type="ECO:0000256" key="5">
    <source>
        <dbReference type="ARBA" id="ARBA00022448"/>
    </source>
</evidence>
<feature type="repeat" description="Hemopexin" evidence="16">
    <location>
        <begin position="333"/>
        <end position="380"/>
    </location>
</feature>
<evidence type="ECO:0000256" key="12">
    <source>
        <dbReference type="ARBA" id="ARBA00023180"/>
    </source>
</evidence>
<feature type="region of interest" description="Disordered" evidence="17">
    <location>
        <begin position="51"/>
        <end position="72"/>
    </location>
</feature>
<accession>A0A671LY55</accession>
<feature type="disulfide bond" evidence="13">
    <location>
        <begin position="389"/>
        <end position="432"/>
    </location>
</feature>
<feature type="chain" id="PRO_5025481105" description="Hemopexin" evidence="18">
    <location>
        <begin position="47"/>
        <end position="475"/>
    </location>
</feature>
<keyword evidence="11 14" id="KW-0408">Iron</keyword>
<gene>
    <name evidence="19" type="primary">hpxa</name>
</gene>
<feature type="repeat" description="Hemopexin" evidence="16">
    <location>
        <begin position="127"/>
        <end position="179"/>
    </location>
</feature>
<evidence type="ECO:0000256" key="14">
    <source>
        <dbReference type="PIRSR" id="PIRSR002551-2"/>
    </source>
</evidence>
<feature type="glycosylation site" description="N-linked (GlcNAc...) asparagine" evidence="15">
    <location>
        <position position="227"/>
    </location>
</feature>
<proteinExistence type="inferred from homology"/>
<dbReference type="InterPro" id="IPR000585">
    <property type="entry name" value="Hemopexin-like_dom"/>
</dbReference>
<dbReference type="SUPFAM" id="SSF50923">
    <property type="entry name" value="Hemopexin-like domain"/>
    <property type="match status" value="2"/>
</dbReference>
<dbReference type="GO" id="GO:0005615">
    <property type="term" value="C:extracellular space"/>
    <property type="evidence" value="ECO:0007669"/>
    <property type="project" value="TreeGrafter"/>
</dbReference>
<keyword evidence="6" id="KW-0964">Secreted</keyword>
<dbReference type="GO" id="GO:0046872">
    <property type="term" value="F:metal ion binding"/>
    <property type="evidence" value="ECO:0007669"/>
    <property type="project" value="UniProtKB-KW"/>
</dbReference>
<evidence type="ECO:0000256" key="9">
    <source>
        <dbReference type="ARBA" id="ARBA00022729"/>
    </source>
</evidence>
<dbReference type="InterPro" id="IPR018487">
    <property type="entry name" value="Hemopexin-like_repeat"/>
</dbReference>
<evidence type="ECO:0000256" key="10">
    <source>
        <dbReference type="ARBA" id="ARBA00022737"/>
    </source>
</evidence>
<evidence type="ECO:0000256" key="16">
    <source>
        <dbReference type="PROSITE-ProRule" id="PRU01011"/>
    </source>
</evidence>
<evidence type="ECO:0000256" key="15">
    <source>
        <dbReference type="PIRSR" id="PIRSR002551-3"/>
    </source>
</evidence>
<evidence type="ECO:0000256" key="11">
    <source>
        <dbReference type="ARBA" id="ARBA00023004"/>
    </source>
</evidence>
<feature type="repeat" description="Hemopexin" evidence="16">
    <location>
        <begin position="180"/>
        <end position="225"/>
    </location>
</feature>
<dbReference type="AlphaFoldDB" id="A0A671LY55"/>
<keyword evidence="5" id="KW-0813">Transport</keyword>
<comment type="function">
    <text evidence="1">Binds heme and transports it to the liver for breakdown and iron recovery, after which the free hemopexin returns to the circulation.</text>
</comment>
<dbReference type="InterPro" id="IPR036375">
    <property type="entry name" value="Hemopexin-like_dom_sf"/>
</dbReference>
<comment type="similarity">
    <text evidence="3">Belongs to the hemopexin family.</text>
</comment>
<evidence type="ECO:0000256" key="1">
    <source>
        <dbReference type="ARBA" id="ARBA00002031"/>
    </source>
</evidence>
<dbReference type="GO" id="GO:0015232">
    <property type="term" value="F:heme transmembrane transporter activity"/>
    <property type="evidence" value="ECO:0007669"/>
    <property type="project" value="InterPro"/>
</dbReference>
<evidence type="ECO:0000256" key="18">
    <source>
        <dbReference type="SAM" id="SignalP"/>
    </source>
</evidence>
<evidence type="ECO:0000256" key="3">
    <source>
        <dbReference type="ARBA" id="ARBA00011072"/>
    </source>
</evidence>
<keyword evidence="10" id="KW-0677">Repeat</keyword>
<evidence type="ECO:0000313" key="20">
    <source>
        <dbReference type="Proteomes" id="UP000472260"/>
    </source>
</evidence>
<keyword evidence="13" id="KW-1015">Disulfide bond</keyword>
<evidence type="ECO:0000256" key="13">
    <source>
        <dbReference type="PIRSR" id="PIRSR002551-1"/>
    </source>
</evidence>
<dbReference type="CDD" id="cd00094">
    <property type="entry name" value="HX"/>
    <property type="match status" value="1"/>
</dbReference>
<dbReference type="PIRSF" id="PIRSF002551">
    <property type="entry name" value="Hemopexin_chordata"/>
    <property type="match status" value="1"/>
</dbReference>
<keyword evidence="20" id="KW-1185">Reference proteome</keyword>
<dbReference type="Ensembl" id="ENSSANT00000026574.1">
    <property type="protein sequence ID" value="ENSSANP00000024948.1"/>
    <property type="gene ID" value="ENSSANG00000012822.1"/>
</dbReference>
<evidence type="ECO:0000256" key="4">
    <source>
        <dbReference type="ARBA" id="ARBA00013632"/>
    </source>
</evidence>
<organism evidence="19 20">
    <name type="scientific">Sinocyclocheilus anshuiensis</name>
    <dbReference type="NCBI Taxonomy" id="1608454"/>
    <lineage>
        <taxon>Eukaryota</taxon>
        <taxon>Metazoa</taxon>
        <taxon>Chordata</taxon>
        <taxon>Craniata</taxon>
        <taxon>Vertebrata</taxon>
        <taxon>Euteleostomi</taxon>
        <taxon>Actinopterygii</taxon>
        <taxon>Neopterygii</taxon>
        <taxon>Teleostei</taxon>
        <taxon>Ostariophysi</taxon>
        <taxon>Cypriniformes</taxon>
        <taxon>Cyprinidae</taxon>
        <taxon>Cyprininae</taxon>
        <taxon>Sinocyclocheilus</taxon>
    </lineage>
</organism>
<evidence type="ECO:0000313" key="19">
    <source>
        <dbReference type="Ensembl" id="ENSSANP00000024948.1"/>
    </source>
</evidence>
<reference evidence="19" key="2">
    <citation type="submission" date="2025-09" db="UniProtKB">
        <authorList>
            <consortium name="Ensembl"/>
        </authorList>
    </citation>
    <scope>IDENTIFICATION</scope>
</reference>
<feature type="disulfide bond" evidence="13">
    <location>
        <begin position="79"/>
        <end position="271"/>
    </location>
</feature>
<dbReference type="PANTHER" id="PTHR22917">
    <property type="entry name" value="HEMOPEXIN DOMAIN-CONTAINING PROTEIN"/>
    <property type="match status" value="1"/>
</dbReference>
<dbReference type="Gene3D" id="2.110.10.10">
    <property type="entry name" value="Hemopexin-like domain"/>
    <property type="match status" value="2"/>
</dbReference>
<feature type="disulfide bond" evidence="13">
    <location>
        <begin position="189"/>
        <end position="194"/>
    </location>
</feature>
<keyword evidence="9 18" id="KW-0732">Signal</keyword>
<feature type="repeat" description="Hemopexin" evidence="16">
    <location>
        <begin position="226"/>
        <end position="271"/>
    </location>
</feature>
<protein>
    <recommendedName>
        <fullName evidence="4">Hemopexin</fullName>
    </recommendedName>
</protein>
<dbReference type="PROSITE" id="PS51642">
    <property type="entry name" value="HEMOPEXIN_2"/>
    <property type="match status" value="5"/>
</dbReference>
<reference evidence="19" key="1">
    <citation type="submission" date="2025-08" db="UniProtKB">
        <authorList>
            <consortium name="Ensembl"/>
        </authorList>
    </citation>
    <scope>IDENTIFICATION</scope>
</reference>
<dbReference type="InterPro" id="IPR016358">
    <property type="entry name" value="Hemopexin"/>
</dbReference>
<evidence type="ECO:0000256" key="8">
    <source>
        <dbReference type="ARBA" id="ARBA00022723"/>
    </source>
</evidence>
<evidence type="ECO:0000256" key="6">
    <source>
        <dbReference type="ARBA" id="ARBA00022525"/>
    </source>
</evidence>
<dbReference type="SMART" id="SM00120">
    <property type="entry name" value="HX"/>
    <property type="match status" value="5"/>
</dbReference>
<feature type="binding site" description="axial binding residue" evidence="14">
    <location>
        <position position="321"/>
    </location>
    <ligand>
        <name>heme</name>
        <dbReference type="ChEBI" id="CHEBI:30413"/>
        <label>2</label>
    </ligand>
    <ligandPart>
        <name>Fe</name>
        <dbReference type="ChEBI" id="CHEBI:18248"/>
    </ligandPart>
</feature>
<sequence>MERFHELKDLHGTRDASRALSHQRTLLTMRLIQTLTLCLALSLSLAAPSHHMEGHAQKDEPDAEGHKHELHHGAKLDRCAGMEFDAVAVNEEGIPYFFKGDHLFKGFHGKAELSNETFPELDDHHHLGHVDAAFRMHSEDSPDHHDHQFFFLDNKVFSYYKHKLEKDYPKDISEVFPGIPDHLDAAVECPKPDCTDDTVIFFKGDEIYHFNMKTKKVDEKEFKSMPNCTGAFRYMDHYYCFHGHQFSKFDPATGEVHGKYPKETRDYFMRCPHFGQKSTDDHIEREQCSRVHLDAITSDDDGSVFAFRGHHFLSITGDKFHSDTIESAFKELHSEVDAVFSCEGHLYMIKDNEVFVYKAGEPHTHLEGYPKPLKEVLGIEGPVDAAFVCADHHIAHVIKGQTVYNVDMKATPRAPAKEGSITHFKKIDAAMCGPKGVTVVIGNHYYIYASPMIMMMAKIMPEQHRVSQELFGCDH</sequence>
<keyword evidence="7 14" id="KW-0349">Heme</keyword>
<dbReference type="FunFam" id="2.110.10.10:FF:000009">
    <property type="entry name" value="Hemopexin"/>
    <property type="match status" value="1"/>
</dbReference>
<dbReference type="PANTHER" id="PTHR22917:SF10">
    <property type="entry name" value="HEMOPEXIN"/>
    <property type="match status" value="1"/>
</dbReference>
<dbReference type="Proteomes" id="UP000472260">
    <property type="component" value="Unassembled WGS sequence"/>
</dbReference>
<keyword evidence="12" id="KW-0325">Glycoprotein</keyword>
<keyword evidence="8 14" id="KW-0479">Metal-binding</keyword>
<evidence type="ECO:0000256" key="7">
    <source>
        <dbReference type="ARBA" id="ARBA00022617"/>
    </source>
</evidence>
<feature type="repeat" description="Hemopexin" evidence="16">
    <location>
        <begin position="81"/>
        <end position="121"/>
    </location>
</feature>
<comment type="subcellular location">
    <subcellularLocation>
        <location evidence="2">Secreted</location>
    </subcellularLocation>
</comment>
<dbReference type="GO" id="GO:0006879">
    <property type="term" value="P:intracellular iron ion homeostasis"/>
    <property type="evidence" value="ECO:0007669"/>
    <property type="project" value="InterPro"/>
</dbReference>
<feature type="signal peptide" evidence="18">
    <location>
        <begin position="1"/>
        <end position="46"/>
    </location>
</feature>
<name>A0A671LY55_9TELE</name>
<feature type="disulfide bond" evidence="13">
    <location>
        <begin position="228"/>
        <end position="240"/>
    </location>
</feature>